<evidence type="ECO:0000313" key="1">
    <source>
        <dbReference type="EMBL" id="ENN77111.1"/>
    </source>
</evidence>
<reference evidence="1" key="1">
    <citation type="journal article" date="2013" name="Genome Biol.">
        <title>Draft genome of the mountain pine beetle, Dendroctonus ponderosae Hopkins, a major forest pest.</title>
        <authorList>
            <person name="Keeling C.I."/>
            <person name="Yuen M.M."/>
            <person name="Liao N.Y."/>
            <person name="Docking T.R."/>
            <person name="Chan S.K."/>
            <person name="Taylor G.A."/>
            <person name="Palmquist D.L."/>
            <person name="Jackman S.D."/>
            <person name="Nguyen A."/>
            <person name="Li M."/>
            <person name="Henderson H."/>
            <person name="Janes J.K."/>
            <person name="Zhao Y."/>
            <person name="Pandoh P."/>
            <person name="Moore R."/>
            <person name="Sperling F.A."/>
            <person name="Huber D.P."/>
            <person name="Birol I."/>
            <person name="Jones S.J."/>
            <person name="Bohlmann J."/>
        </authorList>
    </citation>
    <scope>NUCLEOTIDE SEQUENCE</scope>
</reference>
<organism evidence="1">
    <name type="scientific">Dendroctonus ponderosae</name>
    <name type="common">Mountain pine beetle</name>
    <dbReference type="NCBI Taxonomy" id="77166"/>
    <lineage>
        <taxon>Eukaryota</taxon>
        <taxon>Metazoa</taxon>
        <taxon>Ecdysozoa</taxon>
        <taxon>Arthropoda</taxon>
        <taxon>Hexapoda</taxon>
        <taxon>Insecta</taxon>
        <taxon>Pterygota</taxon>
        <taxon>Neoptera</taxon>
        <taxon>Endopterygota</taxon>
        <taxon>Coleoptera</taxon>
        <taxon>Polyphaga</taxon>
        <taxon>Cucujiformia</taxon>
        <taxon>Curculionidae</taxon>
        <taxon>Scolytinae</taxon>
        <taxon>Dendroctonus</taxon>
    </lineage>
</organism>
<gene>
    <name evidence="1" type="ORF">YQE_06446</name>
</gene>
<name>N6U8Y9_DENPD</name>
<dbReference type="AlphaFoldDB" id="N6U8Y9"/>
<dbReference type="OrthoDB" id="79687at2759"/>
<protein>
    <submittedName>
        <fullName evidence="1">Uncharacterized protein</fullName>
    </submittedName>
</protein>
<dbReference type="EMBL" id="KB740954">
    <property type="protein sequence ID" value="ENN77111.1"/>
    <property type="molecule type" value="Genomic_DNA"/>
</dbReference>
<feature type="non-terminal residue" evidence="1">
    <location>
        <position position="1"/>
    </location>
</feature>
<dbReference type="HOGENOM" id="CLU_2963151_0_0_1"/>
<accession>N6U8Y9</accession>
<sequence>MQATRACKTSGRNSIIEDQIRNILPRVPAGLQECVLRLMNKDIRQRPTAQLLMLLKFFE</sequence>
<proteinExistence type="predicted"/>